<name>A0A147F5K7_MICTE</name>
<feature type="transmembrane region" description="Helical" evidence="1">
    <location>
        <begin position="181"/>
        <end position="202"/>
    </location>
</feature>
<feature type="transmembrane region" description="Helical" evidence="1">
    <location>
        <begin position="57"/>
        <end position="75"/>
    </location>
</feature>
<evidence type="ECO:0000313" key="3">
    <source>
        <dbReference type="Proteomes" id="UP000072189"/>
    </source>
</evidence>
<proteinExistence type="predicted"/>
<evidence type="ECO:0000313" key="2">
    <source>
        <dbReference type="EMBL" id="KTS09780.1"/>
    </source>
</evidence>
<feature type="transmembrane region" description="Helical" evidence="1">
    <location>
        <begin position="151"/>
        <end position="175"/>
    </location>
</feature>
<dbReference type="Proteomes" id="UP000072189">
    <property type="component" value="Unassembled WGS sequence"/>
</dbReference>
<keyword evidence="1" id="KW-0812">Transmembrane</keyword>
<feature type="transmembrane region" description="Helical" evidence="1">
    <location>
        <begin position="33"/>
        <end position="50"/>
    </location>
</feature>
<evidence type="ECO:0000256" key="1">
    <source>
        <dbReference type="SAM" id="Phobius"/>
    </source>
</evidence>
<dbReference type="AlphaFoldDB" id="A0A147F5K7"/>
<keyword evidence="1" id="KW-0472">Membrane</keyword>
<keyword evidence="1" id="KW-1133">Transmembrane helix</keyword>
<sequence length="317" mass="33761">MLWHPFPWAVVCFAGAVVLFGLGQEFWGFLPSLVAGWALAQTLLHALAFVRTRAVSVAAHLALGIAAGFAVFLILQPGDWPVAVPLTVRSTLSFAIAPFAGWIWLSLVGRVTAAVQTTSDKRAAQLIEPAWERCGSEWTLRLPVVPLRRSTYLAVGAVLGVLAAGAMATFVLVFADLAQRLGPMAILLLLGWAVGAPVYLVVGALARARTTTVELCLSAERVRVRTLDGVTLMDAGTDGIRSLTVSSRNPPTRIVMRPVEGPGLVLLVGMARRPRGTAPTVPELPRRLRQALEEAGLTVAEGKRARAGETTLERSPG</sequence>
<protein>
    <submittedName>
        <fullName evidence="2">Uncharacterized protein</fullName>
    </submittedName>
</protein>
<dbReference type="EMBL" id="LDRV01000081">
    <property type="protein sequence ID" value="KTS09780.1"/>
    <property type="molecule type" value="Genomic_DNA"/>
</dbReference>
<feature type="transmembrane region" description="Helical" evidence="1">
    <location>
        <begin position="95"/>
        <end position="115"/>
    </location>
</feature>
<comment type="caution">
    <text evidence="2">The sequence shown here is derived from an EMBL/GenBank/DDBJ whole genome shotgun (WGS) entry which is preliminary data.</text>
</comment>
<reference evidence="2 3" key="1">
    <citation type="journal article" date="2016" name="Front. Microbiol.">
        <title>Genomic Resource of Rice Seed Associated Bacteria.</title>
        <authorList>
            <person name="Midha S."/>
            <person name="Bansal K."/>
            <person name="Sharma S."/>
            <person name="Kumar N."/>
            <person name="Patil P.P."/>
            <person name="Chaudhry V."/>
            <person name="Patil P.B."/>
        </authorList>
    </citation>
    <scope>NUCLEOTIDE SEQUENCE [LARGE SCALE GENOMIC DNA]</scope>
    <source>
        <strain evidence="2 3">RSA3</strain>
    </source>
</reference>
<dbReference type="PATRIC" id="fig|2033.7.peg.3284"/>
<organism evidence="2 3">
    <name type="scientific">Microbacterium testaceum</name>
    <name type="common">Aureobacterium testaceum</name>
    <name type="synonym">Brevibacterium testaceum</name>
    <dbReference type="NCBI Taxonomy" id="2033"/>
    <lineage>
        <taxon>Bacteria</taxon>
        <taxon>Bacillati</taxon>
        <taxon>Actinomycetota</taxon>
        <taxon>Actinomycetes</taxon>
        <taxon>Micrococcales</taxon>
        <taxon>Microbacteriaceae</taxon>
        <taxon>Microbacterium</taxon>
    </lineage>
</organism>
<accession>A0A147F5K7</accession>
<gene>
    <name evidence="2" type="ORF">RSA3_12385</name>
</gene>